<feature type="region of interest" description="Disordered" evidence="10">
    <location>
        <begin position="460"/>
        <end position="490"/>
    </location>
</feature>
<keyword evidence="6" id="KW-0735">Signal-anchor</keyword>
<keyword evidence="9 11" id="KW-0472">Membrane</keyword>
<keyword evidence="7 11" id="KW-1133">Transmembrane helix</keyword>
<reference evidence="13" key="1">
    <citation type="submission" date="2024-04" db="EMBL/GenBank/DDBJ databases">
        <authorList>
            <person name="Shaw F."/>
            <person name="Minotto A."/>
        </authorList>
    </citation>
    <scope>NUCLEOTIDE SEQUENCE [LARGE SCALE GENOMIC DNA]</scope>
</reference>
<evidence type="ECO:0000313" key="12">
    <source>
        <dbReference type="EMBL" id="CAL1695728.1"/>
    </source>
</evidence>
<keyword evidence="5 11" id="KW-0812">Transmembrane</keyword>
<keyword evidence="8" id="KW-0333">Golgi apparatus</keyword>
<gene>
    <name evidence="12" type="ORF">GFSPODELE1_LOCUS872</name>
</gene>
<feature type="region of interest" description="Disordered" evidence="10">
    <location>
        <begin position="1"/>
        <end position="115"/>
    </location>
</feature>
<feature type="compositionally biased region" description="Low complexity" evidence="10">
    <location>
        <begin position="464"/>
        <end position="477"/>
    </location>
</feature>
<feature type="compositionally biased region" description="Polar residues" evidence="10">
    <location>
        <begin position="80"/>
        <end position="98"/>
    </location>
</feature>
<name>A0ABP1CM08_9APHY</name>
<evidence type="ECO:0000256" key="3">
    <source>
        <dbReference type="ARBA" id="ARBA00022676"/>
    </source>
</evidence>
<evidence type="ECO:0000256" key="1">
    <source>
        <dbReference type="ARBA" id="ARBA00004323"/>
    </source>
</evidence>
<evidence type="ECO:0000256" key="11">
    <source>
        <dbReference type="SAM" id="Phobius"/>
    </source>
</evidence>
<evidence type="ECO:0000256" key="10">
    <source>
        <dbReference type="SAM" id="MobiDB-lite"/>
    </source>
</evidence>
<keyword evidence="3" id="KW-0328">Glycosyltransferase</keyword>
<feature type="compositionally biased region" description="Acidic residues" evidence="10">
    <location>
        <begin position="27"/>
        <end position="40"/>
    </location>
</feature>
<dbReference type="InterPro" id="IPR002659">
    <property type="entry name" value="Glyco_trans_31"/>
</dbReference>
<evidence type="ECO:0000256" key="9">
    <source>
        <dbReference type="ARBA" id="ARBA00023136"/>
    </source>
</evidence>
<keyword evidence="13" id="KW-1185">Reference proteome</keyword>
<dbReference type="EMBL" id="OZ037944">
    <property type="protein sequence ID" value="CAL1695728.1"/>
    <property type="molecule type" value="Genomic_DNA"/>
</dbReference>
<protein>
    <recommendedName>
        <fullName evidence="14">Glycosyltransferase family 31 protein</fullName>
    </recommendedName>
</protein>
<comment type="similarity">
    <text evidence="2">Belongs to the glycosyltransferase 31 family.</text>
</comment>
<evidence type="ECO:0000313" key="13">
    <source>
        <dbReference type="Proteomes" id="UP001497453"/>
    </source>
</evidence>
<comment type="subcellular location">
    <subcellularLocation>
        <location evidence="1">Golgi apparatus membrane</location>
        <topology evidence="1">Single-pass type II membrane protein</topology>
    </subcellularLocation>
</comment>
<keyword evidence="4" id="KW-0808">Transferase</keyword>
<evidence type="ECO:0000256" key="4">
    <source>
        <dbReference type="ARBA" id="ARBA00022679"/>
    </source>
</evidence>
<evidence type="ECO:0000256" key="2">
    <source>
        <dbReference type="ARBA" id="ARBA00008661"/>
    </source>
</evidence>
<feature type="transmembrane region" description="Helical" evidence="11">
    <location>
        <begin position="175"/>
        <end position="199"/>
    </location>
</feature>
<sequence>MPFSTNQYSRSRSPSPSGGPPIHIRDEYEDSVGSDIEDNSPDLRTLTSRAPFVASTSSPSNLNQNLLYPRSDNYGRDNVSPCSTASATPIPSRSSSPQPLYLHTSSSSSDDSDSEYPFLSSSLSRRASSWRERPRWWQMGGSRRRRRRDTISWVRTTKRIFRRLIRHPFVPKTPLTIILTLLLLTAFGVSLTFLLIYILNPDKEPLPWRGYCTIPSFTELPPPSSLPPTASFPYFPPKNFTPPSFPPDDFETLSPAGVFLGIFSIDTGIERRMSIRLTYASHARSREGAGKGDGGLGTSRTIIRFILGQPRKDWERRIQLEIDKYHDIIILPVSENMNGGKSHAFFTWASSNAWVPPLYSTNFSSIPEGLTYTNATSPPPALAMHDPVFAHRDKESSNPMPWVHPDFVLKADDDAFVMLAELEAHLRVALHAQPAPHAVKDLPVQTLSDRDIQNDTLIFHTPLDSTSSDDSHTATNSPNTLISSPPSDPSPLQNNDPLIYWGYLVKNRFMAGELYGLSYSLVNWIAKDPQIKGLTRGAEDKQTSKWMRLHPRASEVRWVSERCWIYDHPRAGTVYSHGFLFPSEVKRVQRDVLFDLEHNASQESTTLDKSSSISAFSPFGPYGASPPTWSRSTVSTFGIRYSLPISDLTTDQSIEALVEGSEMSRLREGTSSPGTIDHAWRHREGKLKRYNGRRLGGTIAVHFIKKNMWFLEAALALLEGEDITEVERSHAEEDSQLHRKAVLLESHPRTRLLDDVIVEGS</sequence>
<feature type="compositionally biased region" description="Polar residues" evidence="10">
    <location>
        <begin position="54"/>
        <end position="66"/>
    </location>
</feature>
<dbReference type="PANTHER" id="PTHR11214:SF333">
    <property type="entry name" value="GLYCOSYLTRANSFERASE FAMILY 31 PROTEIN"/>
    <property type="match status" value="1"/>
</dbReference>
<evidence type="ECO:0008006" key="14">
    <source>
        <dbReference type="Google" id="ProtNLM"/>
    </source>
</evidence>
<organism evidence="12 13">
    <name type="scientific">Somion occarium</name>
    <dbReference type="NCBI Taxonomy" id="3059160"/>
    <lineage>
        <taxon>Eukaryota</taxon>
        <taxon>Fungi</taxon>
        <taxon>Dikarya</taxon>
        <taxon>Basidiomycota</taxon>
        <taxon>Agaricomycotina</taxon>
        <taxon>Agaricomycetes</taxon>
        <taxon>Polyporales</taxon>
        <taxon>Cerrenaceae</taxon>
        <taxon>Somion</taxon>
    </lineage>
</organism>
<evidence type="ECO:0000256" key="5">
    <source>
        <dbReference type="ARBA" id="ARBA00022692"/>
    </source>
</evidence>
<evidence type="ECO:0000256" key="7">
    <source>
        <dbReference type="ARBA" id="ARBA00022989"/>
    </source>
</evidence>
<dbReference type="PANTHER" id="PTHR11214">
    <property type="entry name" value="BETA-1,3-N-ACETYLGLUCOSAMINYLTRANSFERASE"/>
    <property type="match status" value="1"/>
</dbReference>
<evidence type="ECO:0000256" key="6">
    <source>
        <dbReference type="ARBA" id="ARBA00022968"/>
    </source>
</evidence>
<accession>A0ABP1CM08</accession>
<proteinExistence type="inferred from homology"/>
<evidence type="ECO:0000256" key="8">
    <source>
        <dbReference type="ARBA" id="ARBA00023034"/>
    </source>
</evidence>
<dbReference type="Proteomes" id="UP001497453">
    <property type="component" value="Chromosome 1"/>
</dbReference>